<dbReference type="GO" id="GO:0043190">
    <property type="term" value="C:ATP-binding cassette (ABC) transporter complex"/>
    <property type="evidence" value="ECO:0007669"/>
    <property type="project" value="InterPro"/>
</dbReference>
<evidence type="ECO:0000256" key="3">
    <source>
        <dbReference type="ARBA" id="ARBA00022729"/>
    </source>
</evidence>
<dbReference type="STRING" id="392015.SAMN05421543_10868"/>
<dbReference type="GO" id="GO:0042597">
    <property type="term" value="C:periplasmic space"/>
    <property type="evidence" value="ECO:0007669"/>
    <property type="project" value="UniProtKB-ARBA"/>
</dbReference>
<evidence type="ECO:0000256" key="4">
    <source>
        <dbReference type="SAM" id="SignalP"/>
    </source>
</evidence>
<keyword evidence="2" id="KW-0813">Transport</keyword>
<sequence length="543" mass="59273">MQMKWAACAAAVVALLAVTTGCGGGTTQPANGTAPTASSGQKTLIFGRGGDSVTLDPSGSTDDESNMVCEEIYDTLVTYKIGTPELQPDLATSWEPSKDGMSWTFHLQQGVKFSDGTPFNADAVVFNFQRWGDPNSPYHKGSSFAHYKSDLGGFYGSPGAIIKDVEKVDDYTVRIDLTHPFAPLPNILTQVAYSIASPEAIKKYNGDISHHPVGTGAFEFVSWTPNDKIVLKKNPNYRTPGLPKLDQLIFQVIPDNTARLNALRAGQIDLMEGLNPSDIQSVKSDPNLNLYVSPSNNVGYLAFNTQKKPFDDPRVRQAIAMCIDKKALIDAYYNGLADAGVTILPPKNWAYDSSIQDYPVDIAKAKQLLAEAGYPNGFDTELWAMPIPRPYMPQPQQIATAIQGDLAKIGIHAKIVTYDWATYLKKTDSGEHTMCLLGWSAGTWDPTTFMYTLLDSKNAVPPANNSAFYKNPAVDKLLEQALTVSDQNQRAELYKQAQKLVFQDEPYVPLVHSQPVRAGSKRVIGFTPQVTGGPQFTSVDLSN</sequence>
<feature type="chain" id="PRO_5038708052" evidence="4">
    <location>
        <begin position="25"/>
        <end position="543"/>
    </location>
</feature>
<dbReference type="RefSeq" id="WP_074951770.1">
    <property type="nucleotide sequence ID" value="NZ_FPBV01000008.1"/>
</dbReference>
<comment type="similarity">
    <text evidence="1">Belongs to the bacterial solute-binding protein 5 family.</text>
</comment>
<feature type="signal peptide" evidence="4">
    <location>
        <begin position="1"/>
        <end position="24"/>
    </location>
</feature>
<protein>
    <submittedName>
        <fullName evidence="6">Peptide/nickel transport system substrate-binding protein</fullName>
    </submittedName>
</protein>
<evidence type="ECO:0000256" key="2">
    <source>
        <dbReference type="ARBA" id="ARBA00022448"/>
    </source>
</evidence>
<dbReference type="Gene3D" id="3.90.76.10">
    <property type="entry name" value="Dipeptide-binding Protein, Domain 1"/>
    <property type="match status" value="1"/>
</dbReference>
<dbReference type="CDD" id="cd08493">
    <property type="entry name" value="PBP2_DppA_like"/>
    <property type="match status" value="1"/>
</dbReference>
<organism evidence="6 7">
    <name type="scientific">Alicyclobacillus macrosporangiidus</name>
    <dbReference type="NCBI Taxonomy" id="392015"/>
    <lineage>
        <taxon>Bacteria</taxon>
        <taxon>Bacillati</taxon>
        <taxon>Bacillota</taxon>
        <taxon>Bacilli</taxon>
        <taxon>Bacillales</taxon>
        <taxon>Alicyclobacillaceae</taxon>
        <taxon>Alicyclobacillus</taxon>
    </lineage>
</organism>
<dbReference type="PROSITE" id="PS51257">
    <property type="entry name" value="PROKAR_LIPOPROTEIN"/>
    <property type="match status" value="1"/>
</dbReference>
<evidence type="ECO:0000313" key="7">
    <source>
        <dbReference type="Proteomes" id="UP000183508"/>
    </source>
</evidence>
<keyword evidence="3 4" id="KW-0732">Signal</keyword>
<gene>
    <name evidence="6" type="ORF">SAMN05421543_10868</name>
</gene>
<dbReference type="Gene3D" id="3.10.105.10">
    <property type="entry name" value="Dipeptide-binding Protein, Domain 3"/>
    <property type="match status" value="1"/>
</dbReference>
<keyword evidence="7" id="KW-1185">Reference proteome</keyword>
<name>A0A1I7J1Q5_9BACL</name>
<dbReference type="SUPFAM" id="SSF53850">
    <property type="entry name" value="Periplasmic binding protein-like II"/>
    <property type="match status" value="1"/>
</dbReference>
<dbReference type="PANTHER" id="PTHR30290">
    <property type="entry name" value="PERIPLASMIC BINDING COMPONENT OF ABC TRANSPORTER"/>
    <property type="match status" value="1"/>
</dbReference>
<dbReference type="Pfam" id="PF00496">
    <property type="entry name" value="SBP_bac_5"/>
    <property type="match status" value="1"/>
</dbReference>
<dbReference type="InterPro" id="IPR030678">
    <property type="entry name" value="Peptide/Ni-bd"/>
</dbReference>
<dbReference type="GO" id="GO:1904680">
    <property type="term" value="F:peptide transmembrane transporter activity"/>
    <property type="evidence" value="ECO:0007669"/>
    <property type="project" value="TreeGrafter"/>
</dbReference>
<dbReference type="InterPro" id="IPR039424">
    <property type="entry name" value="SBP_5"/>
</dbReference>
<accession>A0A1I7J1Q5</accession>
<dbReference type="GO" id="GO:0015833">
    <property type="term" value="P:peptide transport"/>
    <property type="evidence" value="ECO:0007669"/>
    <property type="project" value="TreeGrafter"/>
</dbReference>
<dbReference type="InterPro" id="IPR000914">
    <property type="entry name" value="SBP_5_dom"/>
</dbReference>
<dbReference type="Gene3D" id="3.40.190.10">
    <property type="entry name" value="Periplasmic binding protein-like II"/>
    <property type="match status" value="1"/>
</dbReference>
<proteinExistence type="inferred from homology"/>
<dbReference type="Proteomes" id="UP000183508">
    <property type="component" value="Unassembled WGS sequence"/>
</dbReference>
<evidence type="ECO:0000259" key="5">
    <source>
        <dbReference type="Pfam" id="PF00496"/>
    </source>
</evidence>
<reference evidence="7" key="1">
    <citation type="submission" date="2016-10" db="EMBL/GenBank/DDBJ databases">
        <authorList>
            <person name="Varghese N."/>
        </authorList>
    </citation>
    <scope>NUCLEOTIDE SEQUENCE [LARGE SCALE GENOMIC DNA]</scope>
    <source>
        <strain evidence="7">DSM 17980</strain>
    </source>
</reference>
<dbReference type="OrthoDB" id="48318at2"/>
<evidence type="ECO:0000256" key="1">
    <source>
        <dbReference type="ARBA" id="ARBA00005695"/>
    </source>
</evidence>
<dbReference type="PANTHER" id="PTHR30290:SF9">
    <property type="entry name" value="OLIGOPEPTIDE-BINDING PROTEIN APPA"/>
    <property type="match status" value="1"/>
</dbReference>
<dbReference type="eggNOG" id="COG0747">
    <property type="taxonomic scope" value="Bacteria"/>
</dbReference>
<feature type="domain" description="Solute-binding protein family 5" evidence="5">
    <location>
        <begin position="85"/>
        <end position="458"/>
    </location>
</feature>
<dbReference type="PIRSF" id="PIRSF002741">
    <property type="entry name" value="MppA"/>
    <property type="match status" value="1"/>
</dbReference>
<dbReference type="AlphaFoldDB" id="A0A1I7J1Q5"/>
<dbReference type="EMBL" id="FPBV01000008">
    <property type="protein sequence ID" value="SFU79156.1"/>
    <property type="molecule type" value="Genomic_DNA"/>
</dbReference>
<evidence type="ECO:0000313" key="6">
    <source>
        <dbReference type="EMBL" id="SFU79156.1"/>
    </source>
</evidence>